<dbReference type="Proteomes" id="UP000215256">
    <property type="component" value="Chromosome 2"/>
</dbReference>
<sequence>MEKVAIRSGRSWTRRPDQDKQIGSRYQDNLAEDKLVPPDAVIRPSWDAELLNFRFTRHRYVSKEFHDREVRGLWEHVWQFACREEEIPEAGDVYVYEIAGASFIVVRGDDLKIRAFRNTCMHRGMKLCDADTSISKLRCPFHGFTWNLHGDLIDVPMRWDFPHMTDEAAHLSEVRVSLWGGFVFINPDPDAASLESFLEVLPQHLSGYVDHSEKYIKAHFKKVLPCNWKLGIEAFIESLHTLSVHPQFAGFAADENGQYDILGDHVSRFCITVGQQAIAISETLSEQSIVDEFFEANALGAAPPIPEGMTARAFLAEQMRQFYAAQSGRDYTSCPEAELIDSTQYSLFPNLVLWRTLIFPAVYRFRPNNNDPHSCIFDLYLLADVPVSGARPPAAEVLDMGDRSFQEALKDYSILLGQTYDQDYANLGPQQQGMNCAPNVPMQFAQTQEIRIRHLEKTLDEYLTRYAPE</sequence>
<name>A0A248UDQ4_9HYPH</name>
<feature type="domain" description="Rieske" evidence="7">
    <location>
        <begin position="78"/>
        <end position="185"/>
    </location>
</feature>
<dbReference type="CDD" id="cd03469">
    <property type="entry name" value="Rieske_RO_Alpha_N"/>
    <property type="match status" value="1"/>
</dbReference>
<dbReference type="InterPro" id="IPR001663">
    <property type="entry name" value="Rng_hydr_dOase-A"/>
</dbReference>
<dbReference type="GO" id="GO:0016491">
    <property type="term" value="F:oxidoreductase activity"/>
    <property type="evidence" value="ECO:0007669"/>
    <property type="project" value="UniProtKB-KW"/>
</dbReference>
<dbReference type="RefSeq" id="WP_095445494.1">
    <property type="nucleotide sequence ID" value="NZ_CP022603.1"/>
</dbReference>
<dbReference type="Pfam" id="PF00848">
    <property type="entry name" value="Ring_hydroxyl_A"/>
    <property type="match status" value="1"/>
</dbReference>
<dbReference type="GO" id="GO:0005506">
    <property type="term" value="F:iron ion binding"/>
    <property type="evidence" value="ECO:0007669"/>
    <property type="project" value="InterPro"/>
</dbReference>
<reference evidence="8 9" key="1">
    <citation type="submission" date="2017-07" db="EMBL/GenBank/DDBJ databases">
        <title>Phylogenetic study on the rhizospheric bacterium Ochrobactrum sp. A44.</title>
        <authorList>
            <person name="Krzyzanowska D.M."/>
            <person name="Ossowicki A."/>
            <person name="Rajewska M."/>
            <person name="Maciag T."/>
            <person name="Kaczynski Z."/>
            <person name="Czerwicka M."/>
            <person name="Jafra S."/>
        </authorList>
    </citation>
    <scope>NUCLEOTIDE SEQUENCE [LARGE SCALE GENOMIC DNA]</scope>
    <source>
        <strain evidence="8 9">A44</strain>
    </source>
</reference>
<dbReference type="SUPFAM" id="SSF55961">
    <property type="entry name" value="Bet v1-like"/>
    <property type="match status" value="1"/>
</dbReference>
<keyword evidence="6" id="KW-0411">Iron-sulfur</keyword>
<dbReference type="CDD" id="cd08882">
    <property type="entry name" value="RHO_alpha_C_MupW-like"/>
    <property type="match status" value="1"/>
</dbReference>
<dbReference type="SUPFAM" id="SSF50022">
    <property type="entry name" value="ISP domain"/>
    <property type="match status" value="1"/>
</dbReference>
<dbReference type="AlphaFoldDB" id="A0A248UDQ4"/>
<evidence type="ECO:0000256" key="3">
    <source>
        <dbReference type="ARBA" id="ARBA00022723"/>
    </source>
</evidence>
<dbReference type="PANTHER" id="PTHR43756:SF5">
    <property type="entry name" value="CHOLINE MONOOXYGENASE, CHLOROPLASTIC"/>
    <property type="match status" value="1"/>
</dbReference>
<dbReference type="InterPro" id="IPR036922">
    <property type="entry name" value="Rieske_2Fe-2S_sf"/>
</dbReference>
<dbReference type="PROSITE" id="PS51296">
    <property type="entry name" value="RIESKE"/>
    <property type="match status" value="1"/>
</dbReference>
<evidence type="ECO:0000256" key="6">
    <source>
        <dbReference type="ARBA" id="ARBA00023014"/>
    </source>
</evidence>
<dbReference type="Gene3D" id="2.102.10.10">
    <property type="entry name" value="Rieske [2Fe-2S] iron-sulphur domain"/>
    <property type="match status" value="1"/>
</dbReference>
<evidence type="ECO:0000256" key="2">
    <source>
        <dbReference type="ARBA" id="ARBA00022714"/>
    </source>
</evidence>
<keyword evidence="4" id="KW-0560">Oxidoreductase</keyword>
<dbReference type="Gene3D" id="3.90.380.10">
    <property type="entry name" value="Naphthalene 1,2-dioxygenase Alpha Subunit, Chain A, domain 1"/>
    <property type="match status" value="1"/>
</dbReference>
<organism evidence="8 9">
    <name type="scientific">Ochrobactrum quorumnocens</name>
    <dbReference type="NCBI Taxonomy" id="271865"/>
    <lineage>
        <taxon>Bacteria</taxon>
        <taxon>Pseudomonadati</taxon>
        <taxon>Pseudomonadota</taxon>
        <taxon>Alphaproteobacteria</taxon>
        <taxon>Hyphomicrobiales</taxon>
        <taxon>Brucellaceae</taxon>
        <taxon>Brucella/Ochrobactrum group</taxon>
        <taxon>Ochrobactrum</taxon>
    </lineage>
</organism>
<proteinExistence type="predicted"/>
<keyword evidence="5" id="KW-0408">Iron</keyword>
<dbReference type="Pfam" id="PF00355">
    <property type="entry name" value="Rieske"/>
    <property type="match status" value="1"/>
</dbReference>
<evidence type="ECO:0000256" key="4">
    <source>
        <dbReference type="ARBA" id="ARBA00023002"/>
    </source>
</evidence>
<evidence type="ECO:0000313" key="9">
    <source>
        <dbReference type="Proteomes" id="UP000215256"/>
    </source>
</evidence>
<dbReference type="InterPro" id="IPR017941">
    <property type="entry name" value="Rieske_2Fe-2S"/>
</dbReference>
<dbReference type="KEGG" id="och:CES85_5669"/>
<dbReference type="PRINTS" id="PR00090">
    <property type="entry name" value="RNGDIOXGNASE"/>
</dbReference>
<dbReference type="GO" id="GO:0051537">
    <property type="term" value="F:2 iron, 2 sulfur cluster binding"/>
    <property type="evidence" value="ECO:0007669"/>
    <property type="project" value="UniProtKB-KW"/>
</dbReference>
<comment type="cofactor">
    <cofactor evidence="1">
        <name>Fe cation</name>
        <dbReference type="ChEBI" id="CHEBI:24875"/>
    </cofactor>
</comment>
<evidence type="ECO:0000313" key="8">
    <source>
        <dbReference type="EMBL" id="ASV84865.1"/>
    </source>
</evidence>
<evidence type="ECO:0000256" key="1">
    <source>
        <dbReference type="ARBA" id="ARBA00001962"/>
    </source>
</evidence>
<keyword evidence="2" id="KW-0001">2Fe-2S</keyword>
<dbReference type="EMBL" id="CP022603">
    <property type="protein sequence ID" value="ASV84865.1"/>
    <property type="molecule type" value="Genomic_DNA"/>
</dbReference>
<evidence type="ECO:0000256" key="5">
    <source>
        <dbReference type="ARBA" id="ARBA00023004"/>
    </source>
</evidence>
<dbReference type="OrthoDB" id="7456916at2"/>
<gene>
    <name evidence="8" type="ORF">CES85_5669</name>
</gene>
<protein>
    <submittedName>
        <fullName evidence="8">Ring hydroxylating alpha subunit family protein</fullName>
    </submittedName>
</protein>
<dbReference type="PANTHER" id="PTHR43756">
    <property type="entry name" value="CHOLINE MONOOXYGENASE, CHLOROPLASTIC"/>
    <property type="match status" value="1"/>
</dbReference>
<evidence type="ECO:0000259" key="7">
    <source>
        <dbReference type="PROSITE" id="PS51296"/>
    </source>
</evidence>
<dbReference type="InterPro" id="IPR015879">
    <property type="entry name" value="Ring_hydroxy_dOase_asu_C_dom"/>
</dbReference>
<keyword evidence="3" id="KW-0479">Metal-binding</keyword>
<accession>A0A248UDQ4</accession>